<gene>
    <name evidence="1" type="ordered locus">MHC_03815</name>
</gene>
<proteinExistence type="predicted"/>
<dbReference type="KEGG" id="mhe:MHC_03815"/>
<dbReference type="Proteomes" id="UP000009135">
    <property type="component" value="Chromosome"/>
</dbReference>
<dbReference type="HOGENOM" id="CLU_087258_1_0_14"/>
<name>H6N7K1_MYCHN</name>
<dbReference type="EMBL" id="CP003199">
    <property type="protein sequence ID" value="AEW45623.1"/>
    <property type="molecule type" value="Genomic_DNA"/>
</dbReference>
<protein>
    <submittedName>
        <fullName evidence="1">Uncharacterized protein</fullName>
    </submittedName>
</protein>
<evidence type="ECO:0000313" key="2">
    <source>
        <dbReference type="Proteomes" id="UP000009135"/>
    </source>
</evidence>
<dbReference type="AlphaFoldDB" id="H6N7K1"/>
<dbReference type="STRING" id="1111676.MHC_03815"/>
<reference evidence="1 2" key="1">
    <citation type="journal article" date="2012" name="J. Bacteriol.">
        <title>Complete genome sequence of Mycoplasma haemocanis strain Illinois.</title>
        <authorList>
            <person name="do Nascimento N.C."/>
            <person name="Guimaraes A.M."/>
            <person name="Santos A.P."/>
            <person name="Sanmiguel P.J."/>
            <person name="Messick J.B."/>
        </authorList>
    </citation>
    <scope>NUCLEOTIDE SEQUENCE [LARGE SCALE GENOMIC DNA]</scope>
    <source>
        <strain evidence="1 2">Illinois</strain>
    </source>
</reference>
<organism evidence="1 2">
    <name type="scientific">Mycoplasma haemocanis (strain Illinois)</name>
    <dbReference type="NCBI Taxonomy" id="1111676"/>
    <lineage>
        <taxon>Bacteria</taxon>
        <taxon>Bacillati</taxon>
        <taxon>Mycoplasmatota</taxon>
        <taxon>Mollicutes</taxon>
        <taxon>Mycoplasmataceae</taxon>
        <taxon>Mycoplasma</taxon>
    </lineage>
</organism>
<accession>H6N7K1</accession>
<evidence type="ECO:0000313" key="1">
    <source>
        <dbReference type="EMBL" id="AEW45623.1"/>
    </source>
</evidence>
<sequence>MTTSLKTAIGLVGAMSTAGGVVLTYKLVNKSNTISHHIKPEYLLTDSHSSQWTHRLDLLNKAQETNLSEDLIDLKKRKSSLTIDDLKRWCKSSLKSEFNGKEDKKFSNTLLYCGLNMGDRIQGNKVSSTTEKGNTSLKSQFEKLKSKKNTELVPALFSIKDKNNSDSSWEGNEALKEWCTKALDMPLEEGLTHDNAKEYCVLDS</sequence>
<dbReference type="OrthoDB" id="402166at2"/>
<keyword evidence="2" id="KW-1185">Reference proteome</keyword>